<dbReference type="EMBL" id="OX597825">
    <property type="protein sequence ID" value="CAI9731153.1"/>
    <property type="molecule type" value="Genomic_DNA"/>
</dbReference>
<protein>
    <submittedName>
        <fullName evidence="1">Uncharacterized protein</fullName>
    </submittedName>
</protein>
<dbReference type="AlphaFoldDB" id="A0AA36FDX8"/>
<proteinExistence type="predicted"/>
<gene>
    <name evidence="1" type="ORF">OCTVUL_1B029234</name>
</gene>
<dbReference type="Proteomes" id="UP001162480">
    <property type="component" value="Chromosome 12"/>
</dbReference>
<sequence length="71" mass="8484">MKMTNSECSFPLIQFVEQSVFLKKTQTLRVNVRKRSHTLNPHILYKKSIESREKEFREDMSVRRTLNAEVV</sequence>
<accession>A0AA36FDX8</accession>
<name>A0AA36FDX8_OCTVU</name>
<reference evidence="1" key="1">
    <citation type="submission" date="2023-08" db="EMBL/GenBank/DDBJ databases">
        <authorList>
            <person name="Alioto T."/>
            <person name="Alioto T."/>
            <person name="Gomez Garrido J."/>
        </authorList>
    </citation>
    <scope>NUCLEOTIDE SEQUENCE</scope>
</reference>
<evidence type="ECO:0000313" key="2">
    <source>
        <dbReference type="Proteomes" id="UP001162480"/>
    </source>
</evidence>
<evidence type="ECO:0000313" key="1">
    <source>
        <dbReference type="EMBL" id="CAI9731153.1"/>
    </source>
</evidence>
<keyword evidence="2" id="KW-1185">Reference proteome</keyword>
<organism evidence="1 2">
    <name type="scientific">Octopus vulgaris</name>
    <name type="common">Common octopus</name>
    <dbReference type="NCBI Taxonomy" id="6645"/>
    <lineage>
        <taxon>Eukaryota</taxon>
        <taxon>Metazoa</taxon>
        <taxon>Spiralia</taxon>
        <taxon>Lophotrochozoa</taxon>
        <taxon>Mollusca</taxon>
        <taxon>Cephalopoda</taxon>
        <taxon>Coleoidea</taxon>
        <taxon>Octopodiformes</taxon>
        <taxon>Octopoda</taxon>
        <taxon>Incirrata</taxon>
        <taxon>Octopodidae</taxon>
        <taxon>Octopus</taxon>
    </lineage>
</organism>